<dbReference type="InParanoid" id="A0A0C3F3W1"/>
<organism evidence="1 2">
    <name type="scientific">Piloderma croceum (strain F 1598)</name>
    <dbReference type="NCBI Taxonomy" id="765440"/>
    <lineage>
        <taxon>Eukaryota</taxon>
        <taxon>Fungi</taxon>
        <taxon>Dikarya</taxon>
        <taxon>Basidiomycota</taxon>
        <taxon>Agaricomycotina</taxon>
        <taxon>Agaricomycetes</taxon>
        <taxon>Agaricomycetidae</taxon>
        <taxon>Atheliales</taxon>
        <taxon>Atheliaceae</taxon>
        <taxon>Piloderma</taxon>
    </lineage>
</organism>
<accession>A0A0C3F3W1</accession>
<gene>
    <name evidence="1" type="ORF">PILCRDRAFT_10290</name>
</gene>
<reference evidence="1 2" key="1">
    <citation type="submission" date="2014-04" db="EMBL/GenBank/DDBJ databases">
        <authorList>
            <consortium name="DOE Joint Genome Institute"/>
            <person name="Kuo A."/>
            <person name="Tarkka M."/>
            <person name="Buscot F."/>
            <person name="Kohler A."/>
            <person name="Nagy L.G."/>
            <person name="Floudas D."/>
            <person name="Copeland A."/>
            <person name="Barry K.W."/>
            <person name="Cichocki N."/>
            <person name="Veneault-Fourrey C."/>
            <person name="LaButti K."/>
            <person name="Lindquist E.A."/>
            <person name="Lipzen A."/>
            <person name="Lundell T."/>
            <person name="Morin E."/>
            <person name="Murat C."/>
            <person name="Sun H."/>
            <person name="Tunlid A."/>
            <person name="Henrissat B."/>
            <person name="Grigoriev I.V."/>
            <person name="Hibbett D.S."/>
            <person name="Martin F."/>
            <person name="Nordberg H.P."/>
            <person name="Cantor M.N."/>
            <person name="Hua S.X."/>
        </authorList>
    </citation>
    <scope>NUCLEOTIDE SEQUENCE [LARGE SCALE GENOMIC DNA]</scope>
    <source>
        <strain evidence="1 2">F 1598</strain>
    </source>
</reference>
<evidence type="ECO:0000313" key="1">
    <source>
        <dbReference type="EMBL" id="KIM79455.1"/>
    </source>
</evidence>
<evidence type="ECO:0000313" key="2">
    <source>
        <dbReference type="Proteomes" id="UP000054166"/>
    </source>
</evidence>
<dbReference type="Proteomes" id="UP000054166">
    <property type="component" value="Unassembled WGS sequence"/>
</dbReference>
<keyword evidence="2" id="KW-1185">Reference proteome</keyword>
<protein>
    <submittedName>
        <fullName evidence="1">Uncharacterized protein</fullName>
    </submittedName>
</protein>
<sequence>MPFDHAIDPKGTLMSMIADGYFHSEDNKVLYYRLVPSSGNSQQLRFEPMDPVRFRVGDIVEVQATITAIPVKGNKFKTIAQLRSLALIDGSFTEKAAMRRAKASIQPVGWKPAIKRKVGYEMTDDDSDVTEARRGIVNMNMNERMSD</sequence>
<name>A0A0C3F3W1_PILCF</name>
<dbReference type="EMBL" id="KN833009">
    <property type="protein sequence ID" value="KIM79455.1"/>
    <property type="molecule type" value="Genomic_DNA"/>
</dbReference>
<dbReference type="AlphaFoldDB" id="A0A0C3F3W1"/>
<reference evidence="2" key="2">
    <citation type="submission" date="2015-01" db="EMBL/GenBank/DDBJ databases">
        <title>Evolutionary Origins and Diversification of the Mycorrhizal Mutualists.</title>
        <authorList>
            <consortium name="DOE Joint Genome Institute"/>
            <consortium name="Mycorrhizal Genomics Consortium"/>
            <person name="Kohler A."/>
            <person name="Kuo A."/>
            <person name="Nagy L.G."/>
            <person name="Floudas D."/>
            <person name="Copeland A."/>
            <person name="Barry K.W."/>
            <person name="Cichocki N."/>
            <person name="Veneault-Fourrey C."/>
            <person name="LaButti K."/>
            <person name="Lindquist E.A."/>
            <person name="Lipzen A."/>
            <person name="Lundell T."/>
            <person name="Morin E."/>
            <person name="Murat C."/>
            <person name="Riley R."/>
            <person name="Ohm R."/>
            <person name="Sun H."/>
            <person name="Tunlid A."/>
            <person name="Henrissat B."/>
            <person name="Grigoriev I.V."/>
            <person name="Hibbett D.S."/>
            <person name="Martin F."/>
        </authorList>
    </citation>
    <scope>NUCLEOTIDE SEQUENCE [LARGE SCALE GENOMIC DNA]</scope>
    <source>
        <strain evidence="2">F 1598</strain>
    </source>
</reference>
<dbReference type="OrthoDB" id="3269456at2759"/>
<proteinExistence type="predicted"/>
<dbReference type="HOGENOM" id="CLU_2026925_0_0_1"/>